<proteinExistence type="inferred from homology"/>
<feature type="region of interest" description="Disordered" evidence="16">
    <location>
        <begin position="232"/>
        <end position="251"/>
    </location>
</feature>
<comment type="domain">
    <text evidence="15">Lacks the C-terminal regulatory region which is replaced by HisZ.</text>
</comment>
<evidence type="ECO:0000313" key="18">
    <source>
        <dbReference type="EMBL" id="WAS94655.1"/>
    </source>
</evidence>
<dbReference type="InterPro" id="IPR013820">
    <property type="entry name" value="ATP_PRibTrfase_cat"/>
</dbReference>
<sequence length="251" mass="26686">MAPRADGLTLALPKGRILKQALPLLRRVGIDLAAVWEGEHDRRLLFDLPPPPSPGPSSLELSGGARVLLVKPVDVPTYVEHGVADVGIAGADTLGEEARDLYEPLDLGIGACRLAIAEPAARPTPLRRGMALRVATKYPRLTLNHYRSKGIQPEIIPLFGSVELGPITGLSDQIVDLVESGETLRQNNLREVETILYVTSRLIVHPASLKLKQAPITALIAALRDALATDGPGASARNDLPARPTGSEGTA</sequence>
<dbReference type="InterPro" id="IPR018198">
    <property type="entry name" value="ATP_PRibTrfase_CS"/>
</dbReference>
<comment type="catalytic activity">
    <reaction evidence="1 15">
        <text>1-(5-phospho-beta-D-ribosyl)-ATP + diphosphate = 5-phospho-alpha-D-ribose 1-diphosphate + ATP</text>
        <dbReference type="Rhea" id="RHEA:18473"/>
        <dbReference type="ChEBI" id="CHEBI:30616"/>
        <dbReference type="ChEBI" id="CHEBI:33019"/>
        <dbReference type="ChEBI" id="CHEBI:58017"/>
        <dbReference type="ChEBI" id="CHEBI:73183"/>
        <dbReference type="EC" id="2.4.2.17"/>
    </reaction>
</comment>
<evidence type="ECO:0000259" key="17">
    <source>
        <dbReference type="Pfam" id="PF01634"/>
    </source>
</evidence>
<evidence type="ECO:0000256" key="13">
    <source>
        <dbReference type="ARBA" id="ARBA00023102"/>
    </source>
</evidence>
<evidence type="ECO:0000256" key="14">
    <source>
        <dbReference type="ARBA" id="ARBA00024861"/>
    </source>
</evidence>
<dbReference type="RefSeq" id="WP_269036990.1">
    <property type="nucleotide sequence ID" value="NZ_CP114040.1"/>
</dbReference>
<dbReference type="Pfam" id="PF01634">
    <property type="entry name" value="HisG"/>
    <property type="match status" value="1"/>
</dbReference>
<dbReference type="NCBIfam" id="TIGR00070">
    <property type="entry name" value="hisG"/>
    <property type="match status" value="1"/>
</dbReference>
<evidence type="ECO:0000256" key="11">
    <source>
        <dbReference type="ARBA" id="ARBA00022741"/>
    </source>
</evidence>
<dbReference type="InterPro" id="IPR001348">
    <property type="entry name" value="ATP_PRibTrfase_HisG"/>
</dbReference>
<keyword evidence="13 15" id="KW-0368">Histidine biosynthesis</keyword>
<keyword evidence="8 15" id="KW-0028">Amino-acid biosynthesis</keyword>
<protein>
    <recommendedName>
        <fullName evidence="6 15">ATP phosphoribosyltransferase</fullName>
        <shortName evidence="15">ATP-PRT</shortName>
        <shortName evidence="15">ATP-PRTase</shortName>
        <ecNumber evidence="6 15">2.4.2.17</ecNumber>
    </recommendedName>
</protein>
<comment type="subcellular location">
    <subcellularLocation>
        <location evidence="2 15">Cytoplasm</location>
    </subcellularLocation>
</comment>
<dbReference type="SUPFAM" id="SSF53850">
    <property type="entry name" value="Periplasmic binding protein-like II"/>
    <property type="match status" value="1"/>
</dbReference>
<comment type="similarity">
    <text evidence="4 15">Belongs to the ATP phosphoribosyltransferase family. Short subfamily.</text>
</comment>
<dbReference type="Gene3D" id="3.40.190.10">
    <property type="entry name" value="Periplasmic binding protein-like II"/>
    <property type="match status" value="2"/>
</dbReference>
<dbReference type="EMBL" id="CP114040">
    <property type="protein sequence ID" value="WAS94655.1"/>
    <property type="molecule type" value="Genomic_DNA"/>
</dbReference>
<dbReference type="InterPro" id="IPR024893">
    <property type="entry name" value="ATP_PRibTrfase_HisG_short"/>
</dbReference>
<feature type="domain" description="ATP phosphoribosyltransferase catalytic" evidence="17">
    <location>
        <begin position="71"/>
        <end position="224"/>
    </location>
</feature>
<comment type="subunit">
    <text evidence="5 15">Heteromultimer composed of HisG and HisZ subunits.</text>
</comment>
<evidence type="ECO:0000256" key="12">
    <source>
        <dbReference type="ARBA" id="ARBA00022840"/>
    </source>
</evidence>
<accession>A0ABY7H6E2</accession>
<reference evidence="18" key="1">
    <citation type="submission" date="2022-11" db="EMBL/GenBank/DDBJ databases">
        <title>Minimal conservation of predation-associated metabolite biosynthetic gene clusters underscores biosynthetic potential of Myxococcota including descriptions for ten novel species: Archangium lansinium sp. nov., Myxococcus landrumus sp. nov., Nannocystis bai.</title>
        <authorList>
            <person name="Ahearne A."/>
            <person name="Stevens C."/>
            <person name="Dowd S."/>
        </authorList>
    </citation>
    <scope>NUCLEOTIDE SEQUENCE</scope>
    <source>
        <strain evidence="18">Fl3</strain>
    </source>
</reference>
<comment type="pathway">
    <text evidence="3 15">Amino-acid biosynthesis; L-histidine biosynthesis; L-histidine from 5-phospho-alpha-D-ribose 1-diphosphate: step 1/9.</text>
</comment>
<name>A0ABY7H6E2_9BACT</name>
<evidence type="ECO:0000256" key="16">
    <source>
        <dbReference type="SAM" id="MobiDB-lite"/>
    </source>
</evidence>
<dbReference type="PANTHER" id="PTHR21403:SF8">
    <property type="entry name" value="ATP PHOSPHORIBOSYLTRANSFERASE"/>
    <property type="match status" value="1"/>
</dbReference>
<evidence type="ECO:0000256" key="3">
    <source>
        <dbReference type="ARBA" id="ARBA00004667"/>
    </source>
</evidence>
<evidence type="ECO:0000313" key="19">
    <source>
        <dbReference type="Proteomes" id="UP001164459"/>
    </source>
</evidence>
<evidence type="ECO:0000256" key="2">
    <source>
        <dbReference type="ARBA" id="ARBA00004496"/>
    </source>
</evidence>
<keyword evidence="9 15" id="KW-0328">Glycosyltransferase</keyword>
<gene>
    <name evidence="15 18" type="primary">hisG</name>
    <name evidence="18" type="ORF">O0S08_00710</name>
</gene>
<evidence type="ECO:0000256" key="6">
    <source>
        <dbReference type="ARBA" id="ARBA00011946"/>
    </source>
</evidence>
<evidence type="ECO:0000256" key="9">
    <source>
        <dbReference type="ARBA" id="ARBA00022676"/>
    </source>
</evidence>
<evidence type="ECO:0000256" key="10">
    <source>
        <dbReference type="ARBA" id="ARBA00022679"/>
    </source>
</evidence>
<dbReference type="PANTHER" id="PTHR21403">
    <property type="entry name" value="ATP PHOSPHORIBOSYLTRANSFERASE ATP-PRTASE"/>
    <property type="match status" value="1"/>
</dbReference>
<comment type="function">
    <text evidence="14 15">Catalyzes the condensation of ATP and 5-phosphoribose 1-diphosphate to form N'-(5'-phosphoribosyl)-ATP (PR-ATP). Has a crucial role in the pathway because the rate of histidine biosynthesis seems to be controlled primarily by regulation of HisG enzymatic activity.</text>
</comment>
<evidence type="ECO:0000256" key="1">
    <source>
        <dbReference type="ARBA" id="ARBA00000915"/>
    </source>
</evidence>
<keyword evidence="7 15" id="KW-0963">Cytoplasm</keyword>
<dbReference type="EC" id="2.4.2.17" evidence="6 15"/>
<keyword evidence="10 15" id="KW-0808">Transferase</keyword>
<dbReference type="CDD" id="cd13595">
    <property type="entry name" value="PBP2_HisGs"/>
    <property type="match status" value="1"/>
</dbReference>
<dbReference type="PROSITE" id="PS01316">
    <property type="entry name" value="ATP_P_PHORIBOSYLTR"/>
    <property type="match status" value="1"/>
</dbReference>
<evidence type="ECO:0000256" key="8">
    <source>
        <dbReference type="ARBA" id="ARBA00022605"/>
    </source>
</evidence>
<keyword evidence="12 15" id="KW-0067">ATP-binding</keyword>
<organism evidence="18 19">
    <name type="scientific">Nannocystis punicea</name>
    <dbReference type="NCBI Taxonomy" id="2995304"/>
    <lineage>
        <taxon>Bacteria</taxon>
        <taxon>Pseudomonadati</taxon>
        <taxon>Myxococcota</taxon>
        <taxon>Polyangia</taxon>
        <taxon>Nannocystales</taxon>
        <taxon>Nannocystaceae</taxon>
        <taxon>Nannocystis</taxon>
    </lineage>
</organism>
<evidence type="ECO:0000256" key="5">
    <source>
        <dbReference type="ARBA" id="ARBA00011496"/>
    </source>
</evidence>
<evidence type="ECO:0000256" key="4">
    <source>
        <dbReference type="ARBA" id="ARBA00009489"/>
    </source>
</evidence>
<dbReference type="HAMAP" id="MF_01018">
    <property type="entry name" value="HisG_Short"/>
    <property type="match status" value="1"/>
</dbReference>
<evidence type="ECO:0000256" key="15">
    <source>
        <dbReference type="HAMAP-Rule" id="MF_01018"/>
    </source>
</evidence>
<dbReference type="Proteomes" id="UP001164459">
    <property type="component" value="Chromosome"/>
</dbReference>
<dbReference type="GO" id="GO:0003879">
    <property type="term" value="F:ATP phosphoribosyltransferase activity"/>
    <property type="evidence" value="ECO:0007669"/>
    <property type="project" value="UniProtKB-EC"/>
</dbReference>
<keyword evidence="11 15" id="KW-0547">Nucleotide-binding</keyword>
<keyword evidence="19" id="KW-1185">Reference proteome</keyword>
<evidence type="ECO:0000256" key="7">
    <source>
        <dbReference type="ARBA" id="ARBA00022490"/>
    </source>
</evidence>